<accession>J9GH53</accession>
<protein>
    <submittedName>
        <fullName evidence="2">Uncharacterized protein</fullName>
    </submittedName>
</protein>
<comment type="caution">
    <text evidence="2">The sequence shown here is derived from an EMBL/GenBank/DDBJ whole genome shotgun (WGS) entry which is preliminary data.</text>
</comment>
<organism evidence="2">
    <name type="scientific">gut metagenome</name>
    <dbReference type="NCBI Taxonomy" id="749906"/>
    <lineage>
        <taxon>unclassified sequences</taxon>
        <taxon>metagenomes</taxon>
        <taxon>organismal metagenomes</taxon>
    </lineage>
</organism>
<evidence type="ECO:0000256" key="1">
    <source>
        <dbReference type="SAM" id="MobiDB-lite"/>
    </source>
</evidence>
<feature type="compositionally biased region" description="Low complexity" evidence="1">
    <location>
        <begin position="59"/>
        <end position="68"/>
    </location>
</feature>
<feature type="region of interest" description="Disordered" evidence="1">
    <location>
        <begin position="54"/>
        <end position="84"/>
    </location>
</feature>
<name>J9GH53_9ZZZZ</name>
<proteinExistence type="predicted"/>
<sequence length="131" mass="14432">MISKSPPSPVPVVTPQPMAVISDWMVSEEKARWSPTRSTFRILPRRGRIAWMSRRRPSLAEPPAESPSTMKSSVISASRTEQSASLPGRLAVSSRLLRRVASRALRAALRALLACWAFLMISRACLGCSSR</sequence>
<evidence type="ECO:0000313" key="2">
    <source>
        <dbReference type="EMBL" id="EJW98734.1"/>
    </source>
</evidence>
<gene>
    <name evidence="2" type="ORF">EVA_13160</name>
</gene>
<reference evidence="2" key="1">
    <citation type="journal article" date="2012" name="PLoS ONE">
        <title>Gene sets for utilization of primary and secondary nutrition supplies in the distal gut of endangered iberian lynx.</title>
        <authorList>
            <person name="Alcaide M."/>
            <person name="Messina E."/>
            <person name="Richter M."/>
            <person name="Bargiela R."/>
            <person name="Peplies J."/>
            <person name="Huws S.A."/>
            <person name="Newbold C.J."/>
            <person name="Golyshin P.N."/>
            <person name="Simon M.A."/>
            <person name="Lopez G."/>
            <person name="Yakimov M.M."/>
            <person name="Ferrer M."/>
        </authorList>
    </citation>
    <scope>NUCLEOTIDE SEQUENCE</scope>
</reference>
<dbReference type="EMBL" id="AMCI01004129">
    <property type="protein sequence ID" value="EJW98734.1"/>
    <property type="molecule type" value="Genomic_DNA"/>
</dbReference>
<feature type="compositionally biased region" description="Polar residues" evidence="1">
    <location>
        <begin position="69"/>
        <end position="84"/>
    </location>
</feature>
<dbReference type="AlphaFoldDB" id="J9GH53"/>